<dbReference type="Proteomes" id="UP000001811">
    <property type="component" value="Chromosome 11"/>
</dbReference>
<dbReference type="GeneTree" id="ENSGT01120000272832"/>
<dbReference type="InterPro" id="IPR005574">
    <property type="entry name" value="Rpb4/RPC9"/>
</dbReference>
<name>A0A5F9DG51_RABIT</name>
<accession>A0A5F9DG51</accession>
<dbReference type="PANTHER" id="PTHR21297">
    <property type="entry name" value="DNA-DIRECTED RNA POLYMERASE II"/>
    <property type="match status" value="1"/>
</dbReference>
<keyword evidence="2" id="KW-0240">DNA-directed RNA polymerase</keyword>
<evidence type="ECO:0000256" key="2">
    <source>
        <dbReference type="ARBA" id="ARBA00022478"/>
    </source>
</evidence>
<dbReference type="GO" id="GO:0005634">
    <property type="term" value="C:nucleus"/>
    <property type="evidence" value="ECO:0007669"/>
    <property type="project" value="UniProtKB-SubCell"/>
</dbReference>
<dbReference type="SMART" id="SM00657">
    <property type="entry name" value="RPOL4c"/>
    <property type="match status" value="1"/>
</dbReference>
<dbReference type="InterPro" id="IPR038324">
    <property type="entry name" value="Rpb4/RPC9_sf"/>
</dbReference>
<dbReference type="InterPro" id="IPR006590">
    <property type="entry name" value="RNA_pol_Rpb4/RPC9_core"/>
</dbReference>
<evidence type="ECO:0000256" key="1">
    <source>
        <dbReference type="ARBA" id="ARBA00004123"/>
    </source>
</evidence>
<evidence type="ECO:0000313" key="6">
    <source>
        <dbReference type="Ensembl" id="ENSOCUP00000044790.1"/>
    </source>
</evidence>
<dbReference type="InterPro" id="IPR010997">
    <property type="entry name" value="HRDC-like_sf"/>
</dbReference>
<feature type="domain" description="RNA polymerase Rpb4/RPC9 core" evidence="5">
    <location>
        <begin position="26"/>
        <end position="129"/>
    </location>
</feature>
<reference evidence="6" key="3">
    <citation type="submission" date="2025-09" db="UniProtKB">
        <authorList>
            <consortium name="Ensembl"/>
        </authorList>
    </citation>
    <scope>IDENTIFICATION</scope>
    <source>
        <strain evidence="6">Thorbecke</strain>
    </source>
</reference>
<keyword evidence="3" id="KW-0539">Nucleus</keyword>
<dbReference type="Pfam" id="PF03874">
    <property type="entry name" value="RNA_pol_Rpb4"/>
    <property type="match status" value="1"/>
</dbReference>
<comment type="subcellular location">
    <subcellularLocation>
        <location evidence="1">Nucleus</location>
    </subcellularLocation>
</comment>
<dbReference type="GO" id="GO:0000428">
    <property type="term" value="C:DNA-directed RNA polymerase complex"/>
    <property type="evidence" value="ECO:0007669"/>
    <property type="project" value="UniProtKB-KW"/>
</dbReference>
<dbReference type="SMR" id="A0A5F9DG51"/>
<dbReference type="Gene3D" id="1.20.1250.40">
    <property type="match status" value="1"/>
</dbReference>
<evidence type="ECO:0000259" key="5">
    <source>
        <dbReference type="SMART" id="SM00657"/>
    </source>
</evidence>
<dbReference type="Ensembl" id="ENSOCUT00000062950.1">
    <property type="protein sequence ID" value="ENSOCUP00000044790.1"/>
    <property type="gene ID" value="ENSOCUG00000035062.1"/>
</dbReference>
<dbReference type="GO" id="GO:0006352">
    <property type="term" value="P:DNA-templated transcription initiation"/>
    <property type="evidence" value="ECO:0007669"/>
    <property type="project" value="InterPro"/>
</dbReference>
<reference evidence="6 7" key="1">
    <citation type="journal article" date="2011" name="Nature">
        <title>A high-resolution map of human evolutionary constraint using 29 mammals.</title>
        <authorList>
            <person name="Lindblad-Toh K."/>
            <person name="Garber M."/>
            <person name="Zuk O."/>
            <person name="Lin M.F."/>
            <person name="Parker B.J."/>
            <person name="Washietl S."/>
            <person name="Kheradpour P."/>
            <person name="Ernst J."/>
            <person name="Jordan G."/>
            <person name="Mauceli E."/>
            <person name="Ward L.D."/>
            <person name="Lowe C.B."/>
            <person name="Holloway A.K."/>
            <person name="Clamp M."/>
            <person name="Gnerre S."/>
            <person name="Alfoldi J."/>
            <person name="Beal K."/>
            <person name="Chang J."/>
            <person name="Clawson H."/>
            <person name="Cuff J."/>
            <person name="Di Palma F."/>
            <person name="Fitzgerald S."/>
            <person name="Flicek P."/>
            <person name="Guttman M."/>
            <person name="Hubisz M.J."/>
            <person name="Jaffe D.B."/>
            <person name="Jungreis I."/>
            <person name="Kent W.J."/>
            <person name="Kostka D."/>
            <person name="Lara M."/>
            <person name="Martins A.L."/>
            <person name="Massingham T."/>
            <person name="Moltke I."/>
            <person name="Raney B.J."/>
            <person name="Rasmussen M.D."/>
            <person name="Robinson J."/>
            <person name="Stark A."/>
            <person name="Vilella A.J."/>
            <person name="Wen J."/>
            <person name="Xie X."/>
            <person name="Zody M.C."/>
            <person name="Baldwin J."/>
            <person name="Bloom T."/>
            <person name="Chin C.W."/>
            <person name="Heiman D."/>
            <person name="Nicol R."/>
            <person name="Nusbaum C."/>
            <person name="Young S."/>
            <person name="Wilkinson J."/>
            <person name="Worley K.C."/>
            <person name="Kovar C.L."/>
            <person name="Muzny D.M."/>
            <person name="Gibbs R.A."/>
            <person name="Cree A."/>
            <person name="Dihn H.H."/>
            <person name="Fowler G."/>
            <person name="Jhangiani S."/>
            <person name="Joshi V."/>
            <person name="Lee S."/>
            <person name="Lewis L.R."/>
            <person name="Nazareth L.V."/>
            <person name="Okwuonu G."/>
            <person name="Santibanez J."/>
            <person name="Warren W.C."/>
            <person name="Mardis E.R."/>
            <person name="Weinstock G.M."/>
            <person name="Wilson R.K."/>
            <person name="Delehaunty K."/>
            <person name="Dooling D."/>
            <person name="Fronik C."/>
            <person name="Fulton L."/>
            <person name="Fulton B."/>
            <person name="Graves T."/>
            <person name="Minx P."/>
            <person name="Sodergren E."/>
            <person name="Birney E."/>
            <person name="Margulies E.H."/>
            <person name="Herrero J."/>
            <person name="Green E.D."/>
            <person name="Haussler D."/>
            <person name="Siepel A."/>
            <person name="Goldman N."/>
            <person name="Pollard K.S."/>
            <person name="Pedersen J.S."/>
            <person name="Lander E.S."/>
            <person name="Kellis M."/>
        </authorList>
    </citation>
    <scope>NUCLEOTIDE SEQUENCE [LARGE SCALE GENOMIC DNA]</scope>
    <source>
        <strain evidence="6 7">Thorbecke inbred</strain>
    </source>
</reference>
<dbReference type="EMBL" id="AAGW02030388">
    <property type="status" value="NOT_ANNOTATED_CDS"/>
    <property type="molecule type" value="Genomic_DNA"/>
</dbReference>
<evidence type="ECO:0000256" key="4">
    <source>
        <dbReference type="ARBA" id="ARBA00025724"/>
    </source>
</evidence>
<evidence type="ECO:0000256" key="3">
    <source>
        <dbReference type="ARBA" id="ARBA00023242"/>
    </source>
</evidence>
<reference evidence="6" key="2">
    <citation type="submission" date="2025-08" db="UniProtKB">
        <authorList>
            <consortium name="Ensembl"/>
        </authorList>
    </citation>
    <scope>IDENTIFICATION</scope>
    <source>
        <strain evidence="6">Thorbecke</strain>
    </source>
</reference>
<dbReference type="AlphaFoldDB" id="A0A5F9DG51"/>
<evidence type="ECO:0000313" key="7">
    <source>
        <dbReference type="Proteomes" id="UP000001811"/>
    </source>
</evidence>
<protein>
    <recommendedName>
        <fullName evidence="5">RNA polymerase Rpb4/RPC9 core domain-containing protein</fullName>
    </recommendedName>
</protein>
<keyword evidence="2" id="KW-0804">Transcription</keyword>
<dbReference type="InParanoid" id="A0A5F9DG51"/>
<organism evidence="6 7">
    <name type="scientific">Oryctolagus cuniculus</name>
    <name type="common">Rabbit</name>
    <dbReference type="NCBI Taxonomy" id="9986"/>
    <lineage>
        <taxon>Eukaryota</taxon>
        <taxon>Metazoa</taxon>
        <taxon>Chordata</taxon>
        <taxon>Craniata</taxon>
        <taxon>Vertebrata</taxon>
        <taxon>Euteleostomi</taxon>
        <taxon>Mammalia</taxon>
        <taxon>Eutheria</taxon>
        <taxon>Euarchontoglires</taxon>
        <taxon>Glires</taxon>
        <taxon>Lagomorpha</taxon>
        <taxon>Leporidae</taxon>
        <taxon>Oryctolagus</taxon>
    </lineage>
</organism>
<comment type="similarity">
    <text evidence="4">Belongs to the eukaryotic RPB4 RNA polymerase subunit family.</text>
</comment>
<sequence>MQIKTIYWSHGELEDGNGAGGINLPSEFDRAGPLLDSEVQMLPERRRQQNESTFTFPAQFSLFKNRETIVSVHSSLLQKTPPKFDSDCLASLCPETTKECMALIPSLKGHLEDEELQWIAGKINLFSFQYACFF</sequence>
<proteinExistence type="inferred from homology"/>
<dbReference type="GO" id="GO:0000166">
    <property type="term" value="F:nucleotide binding"/>
    <property type="evidence" value="ECO:0007669"/>
    <property type="project" value="InterPro"/>
</dbReference>
<keyword evidence="7" id="KW-1185">Reference proteome</keyword>
<dbReference type="InterPro" id="IPR045222">
    <property type="entry name" value="Rpb4-like"/>
</dbReference>
<dbReference type="SUPFAM" id="SSF47819">
    <property type="entry name" value="HRDC-like"/>
    <property type="match status" value="1"/>
</dbReference>
<dbReference type="STRING" id="9986.ENSOCUP00000044790"/>